<evidence type="ECO:0000256" key="1">
    <source>
        <dbReference type="SAM" id="MobiDB-lite"/>
    </source>
</evidence>
<name>A0A4D6MM25_VIGUN</name>
<keyword evidence="3" id="KW-1185">Reference proteome</keyword>
<organism evidence="2 3">
    <name type="scientific">Vigna unguiculata</name>
    <name type="common">Cowpea</name>
    <dbReference type="NCBI Taxonomy" id="3917"/>
    <lineage>
        <taxon>Eukaryota</taxon>
        <taxon>Viridiplantae</taxon>
        <taxon>Streptophyta</taxon>
        <taxon>Embryophyta</taxon>
        <taxon>Tracheophyta</taxon>
        <taxon>Spermatophyta</taxon>
        <taxon>Magnoliopsida</taxon>
        <taxon>eudicotyledons</taxon>
        <taxon>Gunneridae</taxon>
        <taxon>Pentapetalae</taxon>
        <taxon>rosids</taxon>
        <taxon>fabids</taxon>
        <taxon>Fabales</taxon>
        <taxon>Fabaceae</taxon>
        <taxon>Papilionoideae</taxon>
        <taxon>50 kb inversion clade</taxon>
        <taxon>NPAAA clade</taxon>
        <taxon>indigoferoid/millettioid clade</taxon>
        <taxon>Phaseoleae</taxon>
        <taxon>Vigna</taxon>
    </lineage>
</organism>
<evidence type="ECO:0000313" key="3">
    <source>
        <dbReference type="Proteomes" id="UP000501690"/>
    </source>
</evidence>
<dbReference type="Proteomes" id="UP000501690">
    <property type="component" value="Linkage Group LG8"/>
</dbReference>
<gene>
    <name evidence="2" type="ORF">DEO72_LG8g550</name>
</gene>
<accession>A0A4D6MM25</accession>
<protein>
    <submittedName>
        <fullName evidence="2">Uncharacterized protein</fullName>
    </submittedName>
</protein>
<dbReference type="EMBL" id="CP039352">
    <property type="protein sequence ID" value="QCE02536.1"/>
    <property type="molecule type" value="Genomic_DNA"/>
</dbReference>
<reference evidence="2 3" key="1">
    <citation type="submission" date="2019-04" db="EMBL/GenBank/DDBJ databases">
        <title>An improved genome assembly and genetic linkage map for asparagus bean, Vigna unguiculata ssp. sesquipedialis.</title>
        <authorList>
            <person name="Xia Q."/>
            <person name="Zhang R."/>
            <person name="Dong Y."/>
        </authorList>
    </citation>
    <scope>NUCLEOTIDE SEQUENCE [LARGE SCALE GENOMIC DNA]</scope>
    <source>
        <tissue evidence="2">Leaf</tissue>
    </source>
</reference>
<feature type="compositionally biased region" description="Polar residues" evidence="1">
    <location>
        <begin position="1"/>
        <end position="20"/>
    </location>
</feature>
<evidence type="ECO:0000313" key="2">
    <source>
        <dbReference type="EMBL" id="QCE02536.1"/>
    </source>
</evidence>
<feature type="region of interest" description="Disordered" evidence="1">
    <location>
        <begin position="1"/>
        <end position="25"/>
    </location>
</feature>
<proteinExistence type="predicted"/>
<dbReference type="AlphaFoldDB" id="A0A4D6MM25"/>
<sequence>MASSSNPKRMTTTVGNPSQGQKRKERMYSHYFLTKDNEDRFQVVMQRKLVAERKVSLKPGEVNEFPLELIRRGWERLGSYPSTFSVTLVEEFYANAKVDVYKRQPPPFSVMCGGKGCPLMLTRSMSFWAPNWLMMWSASFQCWMMRA</sequence>